<dbReference type="AlphaFoldDB" id="A0A2N1J5F6"/>
<feature type="binding site" evidence="4">
    <location>
        <position position="289"/>
    </location>
    <ligand>
        <name>allantoate</name>
        <dbReference type="ChEBI" id="CHEBI:17536"/>
    </ligand>
</feature>
<dbReference type="CDD" id="cd03884">
    <property type="entry name" value="M20_bAS"/>
    <property type="match status" value="1"/>
</dbReference>
<sequence length="413" mass="45183">MLINEQRLKCELAEISEFGKLDGGGITRLAFSVEEKNAREYLKKLMLEIDLQIEEDAIGNIYATLTGSEDLEPVVSGSHLDSVPFGGCYDGTLGVMCALEAIRTIKENDCKHLRPIQLIVFSCEESSRFNMATLGSKVITGKLNLDDLKRLKDKTGISVYDAAKEFGCGVDELNKAVLEENTMHSYIELHIEQGPVLENHQIPVGIVTGIASPIRYELVIKGRADHSGATPMSMRKDALVTASKIIIGVQDIAQNKGSDTVVATIGYANAVPGVLNVIPGEVKLGIDIRDIDEDSLLEVDKLVNELIKDVITEDGLTYELTQLCKDTPTKLDDKIVQLLEDEANKLSIKSLKMPSGAGHDAMHMPKVSKYTGMIFVPCKEGISHNVKEEINLEDIYQATNVLANSLLTLANEK</sequence>
<dbReference type="NCBIfam" id="NF006771">
    <property type="entry name" value="PRK09290.1-5"/>
    <property type="match status" value="1"/>
</dbReference>
<evidence type="ECO:0000256" key="1">
    <source>
        <dbReference type="ARBA" id="ARBA00006153"/>
    </source>
</evidence>
<dbReference type="GO" id="GO:0016813">
    <property type="term" value="F:hydrolase activity, acting on carbon-nitrogen (but not peptide) bonds, in linear amidines"/>
    <property type="evidence" value="ECO:0007669"/>
    <property type="project" value="InterPro"/>
</dbReference>
<name>A0A2N1J5F6_9BACT</name>
<evidence type="ECO:0000313" key="6">
    <source>
        <dbReference type="EMBL" id="PKI81807.1"/>
    </source>
</evidence>
<feature type="binding site" evidence="3">
    <location>
        <position position="125"/>
    </location>
    <ligand>
        <name>Zn(2+)</name>
        <dbReference type="ChEBI" id="CHEBI:29105"/>
        <label>2</label>
    </ligand>
</feature>
<keyword evidence="2 6" id="KW-0378">Hydrolase</keyword>
<dbReference type="NCBIfam" id="TIGR01879">
    <property type="entry name" value="hydantase"/>
    <property type="match status" value="1"/>
</dbReference>
<dbReference type="SUPFAM" id="SSF53187">
    <property type="entry name" value="Zn-dependent exopeptidases"/>
    <property type="match status" value="1"/>
</dbReference>
<dbReference type="Pfam" id="PF01546">
    <property type="entry name" value="Peptidase_M20"/>
    <property type="match status" value="1"/>
</dbReference>
<dbReference type="Gene3D" id="3.40.630.10">
    <property type="entry name" value="Zn peptidases"/>
    <property type="match status" value="1"/>
</dbReference>
<dbReference type="PANTHER" id="PTHR32494">
    <property type="entry name" value="ALLANTOATE DEIMINASE-RELATED"/>
    <property type="match status" value="1"/>
</dbReference>
<feature type="binding site" evidence="4">
    <location>
        <position position="215"/>
    </location>
    <ligand>
        <name>allantoate</name>
        <dbReference type="ChEBI" id="CHEBI:17536"/>
    </ligand>
</feature>
<accession>A0A2N1J5F6</accession>
<feature type="binding site" evidence="4">
    <location>
        <position position="276"/>
    </location>
    <ligand>
        <name>allantoate</name>
        <dbReference type="ChEBI" id="CHEBI:17536"/>
    </ligand>
</feature>
<protein>
    <submittedName>
        <fullName evidence="6">Zn-dependent hydrolase</fullName>
    </submittedName>
</protein>
<evidence type="ECO:0000256" key="2">
    <source>
        <dbReference type="ARBA" id="ARBA00022801"/>
    </source>
</evidence>
<proteinExistence type="inferred from homology"/>
<dbReference type="EMBL" id="NXIF01000008">
    <property type="protein sequence ID" value="PKI81807.1"/>
    <property type="molecule type" value="Genomic_DNA"/>
</dbReference>
<evidence type="ECO:0000256" key="3">
    <source>
        <dbReference type="PIRSR" id="PIRSR001235-1"/>
    </source>
</evidence>
<evidence type="ECO:0000259" key="5">
    <source>
        <dbReference type="Pfam" id="PF07687"/>
    </source>
</evidence>
<feature type="domain" description="Peptidase M20 dimerisation" evidence="5">
    <location>
        <begin position="214"/>
        <end position="310"/>
    </location>
</feature>
<reference evidence="6 7" key="1">
    <citation type="submission" date="2017-09" db="EMBL/GenBank/DDBJ databases">
        <title>Genomics of the genus Arcobacter.</title>
        <authorList>
            <person name="Perez-Cataluna A."/>
            <person name="Figueras M.J."/>
            <person name="Salas-Masso N."/>
        </authorList>
    </citation>
    <scope>NUCLEOTIDE SEQUENCE [LARGE SCALE GENOMIC DNA]</scope>
    <source>
        <strain evidence="6 7">DSM 18005</strain>
    </source>
</reference>
<dbReference type="InterPro" id="IPR036264">
    <property type="entry name" value="Bact_exopeptidase_dim_dom"/>
</dbReference>
<dbReference type="PIRSF" id="PIRSF001235">
    <property type="entry name" value="Amidase_carbamoylase"/>
    <property type="match status" value="1"/>
</dbReference>
<feature type="binding site" evidence="3">
    <location>
        <position position="79"/>
    </location>
    <ligand>
        <name>Zn(2+)</name>
        <dbReference type="ChEBI" id="CHEBI:29105"/>
        <label>1</label>
    </ligand>
</feature>
<feature type="binding site" evidence="3">
    <location>
        <position position="90"/>
    </location>
    <ligand>
        <name>Zn(2+)</name>
        <dbReference type="ChEBI" id="CHEBI:29105"/>
        <label>1</label>
    </ligand>
</feature>
<keyword evidence="3" id="KW-0479">Metal-binding</keyword>
<comment type="caution">
    <text evidence="6">The sequence shown here is derived from an EMBL/GenBank/DDBJ whole genome shotgun (WGS) entry which is preliminary data.</text>
</comment>
<dbReference type="PANTHER" id="PTHR32494:SF5">
    <property type="entry name" value="ALLANTOATE AMIDOHYDROLASE"/>
    <property type="match status" value="1"/>
</dbReference>
<feature type="binding site" evidence="3">
    <location>
        <position position="190"/>
    </location>
    <ligand>
        <name>Zn(2+)</name>
        <dbReference type="ChEBI" id="CHEBI:29105"/>
        <label>1</label>
    </ligand>
</feature>
<dbReference type="RefSeq" id="WP_101183703.1">
    <property type="nucleotide sequence ID" value="NZ_CP031218.1"/>
</dbReference>
<dbReference type="Gene3D" id="3.30.70.360">
    <property type="match status" value="1"/>
</dbReference>
<organism evidence="6 7">
    <name type="scientific">Malaciobacter halophilus</name>
    <dbReference type="NCBI Taxonomy" id="197482"/>
    <lineage>
        <taxon>Bacteria</taxon>
        <taxon>Pseudomonadati</taxon>
        <taxon>Campylobacterota</taxon>
        <taxon>Epsilonproteobacteria</taxon>
        <taxon>Campylobacterales</taxon>
        <taxon>Arcobacteraceae</taxon>
        <taxon>Malaciobacter</taxon>
    </lineage>
</organism>
<dbReference type="InterPro" id="IPR002933">
    <property type="entry name" value="Peptidase_M20"/>
</dbReference>
<dbReference type="OrthoDB" id="9808195at2"/>
<feature type="binding site" evidence="3">
    <location>
        <position position="90"/>
    </location>
    <ligand>
        <name>Zn(2+)</name>
        <dbReference type="ChEBI" id="CHEBI:29105"/>
        <label>2</label>
    </ligand>
</feature>
<feature type="binding site" evidence="3">
    <location>
        <position position="384"/>
    </location>
    <ligand>
        <name>Zn(2+)</name>
        <dbReference type="ChEBI" id="CHEBI:29105"/>
        <label>2</label>
    </ligand>
</feature>
<dbReference type="InterPro" id="IPR010158">
    <property type="entry name" value="Amidase_Cbmase"/>
</dbReference>
<evidence type="ECO:0000256" key="4">
    <source>
        <dbReference type="PIRSR" id="PIRSR001235-2"/>
    </source>
</evidence>
<keyword evidence="3" id="KW-0862">Zinc</keyword>
<keyword evidence="7" id="KW-1185">Reference proteome</keyword>
<comment type="similarity">
    <text evidence="1">Belongs to the peptidase M20 family.</text>
</comment>
<gene>
    <name evidence="6" type="ORF">CP960_02735</name>
</gene>
<dbReference type="InterPro" id="IPR011650">
    <property type="entry name" value="Peptidase_M20_dimer"/>
</dbReference>
<dbReference type="KEGG" id="ahs:AHALO_2465"/>
<dbReference type="Pfam" id="PF07687">
    <property type="entry name" value="M20_dimer"/>
    <property type="match status" value="1"/>
</dbReference>
<comment type="cofactor">
    <cofactor evidence="3">
        <name>Zn(2+)</name>
        <dbReference type="ChEBI" id="CHEBI:29105"/>
    </cofactor>
    <text evidence="3">Binds 2 Zn(2+) ions per subunit.</text>
</comment>
<dbReference type="GO" id="GO:0046872">
    <property type="term" value="F:metal ion binding"/>
    <property type="evidence" value="ECO:0007669"/>
    <property type="project" value="UniProtKB-KW"/>
</dbReference>
<dbReference type="SUPFAM" id="SSF55031">
    <property type="entry name" value="Bacterial exopeptidase dimerisation domain"/>
    <property type="match status" value="1"/>
</dbReference>
<dbReference type="Proteomes" id="UP000233248">
    <property type="component" value="Unassembled WGS sequence"/>
</dbReference>
<evidence type="ECO:0000313" key="7">
    <source>
        <dbReference type="Proteomes" id="UP000233248"/>
    </source>
</evidence>